<dbReference type="EMBL" id="FNJI01000006">
    <property type="protein sequence ID" value="SDO79211.1"/>
    <property type="molecule type" value="Genomic_DNA"/>
</dbReference>
<name>A0A1H0MFU8_9BACT</name>
<gene>
    <name evidence="9" type="ORF">SAMN05660330_01029</name>
</gene>
<feature type="transmembrane region" description="Helical" evidence="8">
    <location>
        <begin position="125"/>
        <end position="153"/>
    </location>
</feature>
<dbReference type="Proteomes" id="UP000199073">
    <property type="component" value="Unassembled WGS sequence"/>
</dbReference>
<evidence type="ECO:0000256" key="3">
    <source>
        <dbReference type="ARBA" id="ARBA00022448"/>
    </source>
</evidence>
<keyword evidence="4 8" id="KW-1003">Cell membrane</keyword>
<dbReference type="PANTHER" id="PTHR30269">
    <property type="entry name" value="TRANSMEMBRANE PROTEIN YFCA"/>
    <property type="match status" value="1"/>
</dbReference>
<proteinExistence type="inferred from homology"/>
<keyword evidence="10" id="KW-1185">Reference proteome</keyword>
<dbReference type="GO" id="GO:0005886">
    <property type="term" value="C:plasma membrane"/>
    <property type="evidence" value="ECO:0007669"/>
    <property type="project" value="UniProtKB-SubCell"/>
</dbReference>
<dbReference type="InterPro" id="IPR052017">
    <property type="entry name" value="TSUP"/>
</dbReference>
<accession>A0A1H0MFU8</accession>
<evidence type="ECO:0000256" key="1">
    <source>
        <dbReference type="ARBA" id="ARBA00004651"/>
    </source>
</evidence>
<evidence type="ECO:0000313" key="10">
    <source>
        <dbReference type="Proteomes" id="UP000199073"/>
    </source>
</evidence>
<dbReference type="OrthoDB" id="7843147at2"/>
<feature type="transmembrane region" description="Helical" evidence="8">
    <location>
        <begin position="95"/>
        <end position="113"/>
    </location>
</feature>
<organism evidence="9 10">
    <name type="scientific">Desulforhopalus singaporensis</name>
    <dbReference type="NCBI Taxonomy" id="91360"/>
    <lineage>
        <taxon>Bacteria</taxon>
        <taxon>Pseudomonadati</taxon>
        <taxon>Thermodesulfobacteriota</taxon>
        <taxon>Desulfobulbia</taxon>
        <taxon>Desulfobulbales</taxon>
        <taxon>Desulfocapsaceae</taxon>
        <taxon>Desulforhopalus</taxon>
    </lineage>
</organism>
<comment type="similarity">
    <text evidence="2 8">Belongs to the 4-toluene sulfonate uptake permease (TSUP) (TC 2.A.102) family.</text>
</comment>
<keyword evidence="7 8" id="KW-0472">Membrane</keyword>
<evidence type="ECO:0000256" key="4">
    <source>
        <dbReference type="ARBA" id="ARBA00022475"/>
    </source>
</evidence>
<dbReference type="Pfam" id="PF01925">
    <property type="entry name" value="TauE"/>
    <property type="match status" value="1"/>
</dbReference>
<evidence type="ECO:0000256" key="7">
    <source>
        <dbReference type="ARBA" id="ARBA00023136"/>
    </source>
</evidence>
<evidence type="ECO:0000256" key="2">
    <source>
        <dbReference type="ARBA" id="ARBA00009142"/>
    </source>
</evidence>
<feature type="transmembrane region" description="Helical" evidence="8">
    <location>
        <begin position="6"/>
        <end position="35"/>
    </location>
</feature>
<feature type="transmembrane region" description="Helical" evidence="8">
    <location>
        <begin position="188"/>
        <end position="207"/>
    </location>
</feature>
<keyword evidence="6 8" id="KW-1133">Transmembrane helix</keyword>
<feature type="transmembrane region" description="Helical" evidence="8">
    <location>
        <begin position="219"/>
        <end position="237"/>
    </location>
</feature>
<dbReference type="AlphaFoldDB" id="A0A1H0MFU8"/>
<sequence length="238" mass="25696">MSSIIFTGLIFFMGGAVQGLTGFGAGLVVIPLLCLIIDVKEVVPLCNLNLVVINIFLAYTLRGCLDKRKILPLICGAVPGIMIGTIFFDAINPELVRASLGTLLILNSLYNLLVRPRPLKLPSWAGYFAGLCAGTIASLLSAGGPPLIVYTTLTNWTKNEIRSTLIGVFLFNSSFTALAHAANGISSLLTLQYCTVTIPMILLGTFIGARFTDRINRRLYLKIIHFFLIIMGTIMVAG</sequence>
<feature type="transmembrane region" description="Helical" evidence="8">
    <location>
        <begin position="165"/>
        <end position="182"/>
    </location>
</feature>
<dbReference type="InterPro" id="IPR002781">
    <property type="entry name" value="TM_pro_TauE-like"/>
</dbReference>
<evidence type="ECO:0000256" key="5">
    <source>
        <dbReference type="ARBA" id="ARBA00022692"/>
    </source>
</evidence>
<feature type="transmembrane region" description="Helical" evidence="8">
    <location>
        <begin position="42"/>
        <end position="59"/>
    </location>
</feature>
<evidence type="ECO:0000313" key="9">
    <source>
        <dbReference type="EMBL" id="SDO79211.1"/>
    </source>
</evidence>
<evidence type="ECO:0000256" key="8">
    <source>
        <dbReference type="RuleBase" id="RU363041"/>
    </source>
</evidence>
<protein>
    <recommendedName>
        <fullName evidence="8">Probable membrane transporter protein</fullName>
    </recommendedName>
</protein>
<evidence type="ECO:0000256" key="6">
    <source>
        <dbReference type="ARBA" id="ARBA00022989"/>
    </source>
</evidence>
<reference evidence="9 10" key="1">
    <citation type="submission" date="2016-10" db="EMBL/GenBank/DDBJ databases">
        <authorList>
            <person name="de Groot N.N."/>
        </authorList>
    </citation>
    <scope>NUCLEOTIDE SEQUENCE [LARGE SCALE GENOMIC DNA]</scope>
    <source>
        <strain evidence="9 10">DSM 12130</strain>
    </source>
</reference>
<keyword evidence="5 8" id="KW-0812">Transmembrane</keyword>
<feature type="transmembrane region" description="Helical" evidence="8">
    <location>
        <begin position="71"/>
        <end position="88"/>
    </location>
</feature>
<dbReference type="PANTHER" id="PTHR30269:SF37">
    <property type="entry name" value="MEMBRANE TRANSPORTER PROTEIN"/>
    <property type="match status" value="1"/>
</dbReference>
<dbReference type="STRING" id="91360.SAMN05660330_01029"/>
<comment type="subcellular location">
    <subcellularLocation>
        <location evidence="1 8">Cell membrane</location>
        <topology evidence="1 8">Multi-pass membrane protein</topology>
    </subcellularLocation>
</comment>
<keyword evidence="3" id="KW-0813">Transport</keyword>